<evidence type="ECO:0000313" key="2">
    <source>
        <dbReference type="EMBL" id="KAA9034569.1"/>
    </source>
</evidence>
<organism evidence="2 3">
    <name type="scientific">Ginsengibacter hankyongi</name>
    <dbReference type="NCBI Taxonomy" id="2607284"/>
    <lineage>
        <taxon>Bacteria</taxon>
        <taxon>Pseudomonadati</taxon>
        <taxon>Bacteroidota</taxon>
        <taxon>Chitinophagia</taxon>
        <taxon>Chitinophagales</taxon>
        <taxon>Chitinophagaceae</taxon>
        <taxon>Ginsengibacter</taxon>
    </lineage>
</organism>
<dbReference type="Proteomes" id="UP000326903">
    <property type="component" value="Unassembled WGS sequence"/>
</dbReference>
<feature type="transmembrane region" description="Helical" evidence="1">
    <location>
        <begin position="20"/>
        <end position="38"/>
    </location>
</feature>
<reference evidence="2 3" key="1">
    <citation type="submission" date="2019-09" db="EMBL/GenBank/DDBJ databases">
        <title>Draft genome sequence of Ginsengibacter sp. BR5-29.</title>
        <authorList>
            <person name="Im W.-T."/>
        </authorList>
    </citation>
    <scope>NUCLEOTIDE SEQUENCE [LARGE SCALE GENOMIC DNA]</scope>
    <source>
        <strain evidence="2 3">BR5-29</strain>
    </source>
</reference>
<keyword evidence="1" id="KW-1133">Transmembrane helix</keyword>
<sequence length="177" mass="20650">MERFETIIQKGKIIDSTARAYVWGVPIFLLLGSTAAAYEINFTSIPLGPGETDFYQNSTNFILTIFFLLVVLFSVYLLSRGEKILRITFCKDDRSGEDKEKVIKNLMLANGWKLIESDRNYYKFWENNIFPQSYDITIVFDEKGFYVNSYLFYYKVIDFGTGKKRSEEVCISIKSHR</sequence>
<evidence type="ECO:0000256" key="1">
    <source>
        <dbReference type="SAM" id="Phobius"/>
    </source>
</evidence>
<accession>A0A5J5I9W0</accession>
<name>A0A5J5I9W0_9BACT</name>
<protein>
    <submittedName>
        <fullName evidence="2">Uncharacterized protein</fullName>
    </submittedName>
</protein>
<evidence type="ECO:0000313" key="3">
    <source>
        <dbReference type="Proteomes" id="UP000326903"/>
    </source>
</evidence>
<keyword evidence="3" id="KW-1185">Reference proteome</keyword>
<comment type="caution">
    <text evidence="2">The sequence shown here is derived from an EMBL/GenBank/DDBJ whole genome shotgun (WGS) entry which is preliminary data.</text>
</comment>
<dbReference type="AlphaFoldDB" id="A0A5J5I9W0"/>
<feature type="transmembrane region" description="Helical" evidence="1">
    <location>
        <begin position="58"/>
        <end position="78"/>
    </location>
</feature>
<gene>
    <name evidence="2" type="ORF">FW778_22290</name>
</gene>
<proteinExistence type="predicted"/>
<dbReference type="EMBL" id="VYQF01000014">
    <property type="protein sequence ID" value="KAA9034569.1"/>
    <property type="molecule type" value="Genomic_DNA"/>
</dbReference>
<keyword evidence="1" id="KW-0472">Membrane</keyword>
<dbReference type="RefSeq" id="WP_150417116.1">
    <property type="nucleotide sequence ID" value="NZ_VYQF01000014.1"/>
</dbReference>
<keyword evidence="1" id="KW-0812">Transmembrane</keyword>